<dbReference type="Pfam" id="PF00381">
    <property type="entry name" value="PTS-HPr"/>
    <property type="match status" value="1"/>
</dbReference>
<reference evidence="8 9" key="1">
    <citation type="submission" date="2018-10" db="EMBL/GenBank/DDBJ databases">
        <title>Phylogenomics of Brevibacillus.</title>
        <authorList>
            <person name="Dunlap C."/>
        </authorList>
    </citation>
    <scope>NUCLEOTIDE SEQUENCE [LARGE SCALE GENOMIC DNA]</scope>
    <source>
        <strain evidence="8 9">JCM 12215</strain>
    </source>
</reference>
<evidence type="ECO:0000313" key="8">
    <source>
        <dbReference type="EMBL" id="RNB75870.1"/>
    </source>
</evidence>
<dbReference type="PROSITE" id="PS51350">
    <property type="entry name" value="PTS_HPR_DOM"/>
    <property type="match status" value="1"/>
</dbReference>
<comment type="subcellular location">
    <subcellularLocation>
        <location evidence="2">Cytoplasm</location>
    </subcellularLocation>
</comment>
<keyword evidence="5" id="KW-0813">Transport</keyword>
<dbReference type="PANTHER" id="PTHR33705:SF2">
    <property type="entry name" value="PHOSPHOCARRIER PROTEIN NPR"/>
    <property type="match status" value="1"/>
</dbReference>
<evidence type="ECO:0000256" key="1">
    <source>
        <dbReference type="ARBA" id="ARBA00003681"/>
    </source>
</evidence>
<dbReference type="AlphaFoldDB" id="A0A3M8CJK8"/>
<protein>
    <recommendedName>
        <fullName evidence="3">Phosphocarrier protein HPr</fullName>
    </recommendedName>
</protein>
<dbReference type="InterPro" id="IPR035895">
    <property type="entry name" value="HPr-like_sf"/>
</dbReference>
<dbReference type="RefSeq" id="WP_122908026.1">
    <property type="nucleotide sequence ID" value="NZ_CBCSBE010000004.1"/>
</dbReference>
<name>A0A3M8CJK8_9BACL</name>
<gene>
    <name evidence="8" type="ORF">EDM52_05510</name>
</gene>
<dbReference type="CDD" id="cd00367">
    <property type="entry name" value="PTS-HPr_like"/>
    <property type="match status" value="1"/>
</dbReference>
<dbReference type="PANTHER" id="PTHR33705">
    <property type="entry name" value="PHOSPHOCARRIER PROTEIN HPR"/>
    <property type="match status" value="1"/>
</dbReference>
<dbReference type="InterPro" id="IPR050399">
    <property type="entry name" value="HPr"/>
</dbReference>
<evidence type="ECO:0000256" key="2">
    <source>
        <dbReference type="ARBA" id="ARBA00004496"/>
    </source>
</evidence>
<dbReference type="EMBL" id="RHHR01000009">
    <property type="protein sequence ID" value="RNB75870.1"/>
    <property type="molecule type" value="Genomic_DNA"/>
</dbReference>
<dbReference type="InterPro" id="IPR000032">
    <property type="entry name" value="HPr-like"/>
</dbReference>
<keyword evidence="6" id="KW-0598">Phosphotransferase system</keyword>
<evidence type="ECO:0000256" key="6">
    <source>
        <dbReference type="ARBA" id="ARBA00022683"/>
    </source>
</evidence>
<dbReference type="InterPro" id="IPR001020">
    <property type="entry name" value="PTS_HPr_His_P_site"/>
</dbReference>
<dbReference type="Proteomes" id="UP000282028">
    <property type="component" value="Unassembled WGS sequence"/>
</dbReference>
<feature type="domain" description="HPr" evidence="7">
    <location>
        <begin position="1"/>
        <end position="85"/>
    </location>
</feature>
<keyword evidence="4" id="KW-0963">Cytoplasm</keyword>
<comment type="caution">
    <text evidence="8">The sequence shown here is derived from an EMBL/GenBank/DDBJ whole genome shotgun (WGS) entry which is preliminary data.</text>
</comment>
<dbReference type="NCBIfam" id="TIGR01003">
    <property type="entry name" value="PTS_HPr_family"/>
    <property type="match status" value="1"/>
</dbReference>
<dbReference type="SUPFAM" id="SSF55594">
    <property type="entry name" value="HPr-like"/>
    <property type="match status" value="1"/>
</dbReference>
<keyword evidence="5" id="KW-0762">Sugar transport</keyword>
<comment type="function">
    <text evidence="1">General (non sugar-specific) component of the phosphoenolpyruvate-dependent sugar phosphotransferase system (sugar PTS). This major carbohydrate active-transport system catalyzes the phosphorylation of incoming sugar substrates concomitantly with their translocation across the cell membrane. The phosphoryl group from phosphoenolpyruvate (PEP) is transferred to the phosphoryl carrier protein HPr by enzyme I. Phospho-HPr then transfers it to the PTS EIIA domain.</text>
</comment>
<dbReference type="PRINTS" id="PR00107">
    <property type="entry name" value="PHOSPHOCPHPR"/>
</dbReference>
<dbReference type="PROSITE" id="PS00369">
    <property type="entry name" value="PTS_HPR_HIS"/>
    <property type="match status" value="1"/>
</dbReference>
<accession>A0A3M8CJK8</accession>
<sequence length="85" mass="9029">MVEKKIVIGLSHGLHARPAASFVKMATSFTSEIKLVKNDKNVNGKSIMGVMASAIAKGDEITLIADGSDEVEALAALEKMLLEDE</sequence>
<evidence type="ECO:0000256" key="4">
    <source>
        <dbReference type="ARBA" id="ARBA00022490"/>
    </source>
</evidence>
<dbReference type="OrthoDB" id="9809047at2"/>
<evidence type="ECO:0000256" key="5">
    <source>
        <dbReference type="ARBA" id="ARBA00022597"/>
    </source>
</evidence>
<proteinExistence type="predicted"/>
<evidence type="ECO:0000256" key="3">
    <source>
        <dbReference type="ARBA" id="ARBA00020422"/>
    </source>
</evidence>
<evidence type="ECO:0000313" key="9">
    <source>
        <dbReference type="Proteomes" id="UP000282028"/>
    </source>
</evidence>
<dbReference type="GO" id="GO:0009401">
    <property type="term" value="P:phosphoenolpyruvate-dependent sugar phosphotransferase system"/>
    <property type="evidence" value="ECO:0007669"/>
    <property type="project" value="UniProtKB-KW"/>
</dbReference>
<organism evidence="8 9">
    <name type="scientific">Brevibacillus invocatus</name>
    <dbReference type="NCBI Taxonomy" id="173959"/>
    <lineage>
        <taxon>Bacteria</taxon>
        <taxon>Bacillati</taxon>
        <taxon>Bacillota</taxon>
        <taxon>Bacilli</taxon>
        <taxon>Bacillales</taxon>
        <taxon>Paenibacillaceae</taxon>
        <taxon>Brevibacillus</taxon>
    </lineage>
</organism>
<dbReference type="GO" id="GO:0005737">
    <property type="term" value="C:cytoplasm"/>
    <property type="evidence" value="ECO:0007669"/>
    <property type="project" value="UniProtKB-SubCell"/>
</dbReference>
<dbReference type="Gene3D" id="3.30.1340.10">
    <property type="entry name" value="HPr-like"/>
    <property type="match status" value="1"/>
</dbReference>
<keyword evidence="9" id="KW-1185">Reference proteome</keyword>
<evidence type="ECO:0000259" key="7">
    <source>
        <dbReference type="PROSITE" id="PS51350"/>
    </source>
</evidence>